<dbReference type="CDD" id="cd18793">
    <property type="entry name" value="SF2_C_SNF"/>
    <property type="match status" value="1"/>
</dbReference>
<evidence type="ECO:0000259" key="3">
    <source>
        <dbReference type="PROSITE" id="PS51194"/>
    </source>
</evidence>
<reference evidence="4 5" key="2">
    <citation type="submission" date="2007-08" db="EMBL/GenBank/DDBJ databases">
        <authorList>
            <person name="Fulton L."/>
            <person name="Clifton S."/>
            <person name="Fulton B."/>
            <person name="Xu J."/>
            <person name="Minx P."/>
            <person name="Pepin K.H."/>
            <person name="Johnson M."/>
            <person name="Thiruvilangam P."/>
            <person name="Bhonagiri V."/>
            <person name="Nash W.E."/>
            <person name="Wang C."/>
            <person name="Mardis E.R."/>
            <person name="Wilson R.K."/>
        </authorList>
    </citation>
    <scope>NUCLEOTIDE SEQUENCE [LARGE SCALE GENOMIC DNA]</scope>
    <source>
        <strain evidence="4 5">DSM 753</strain>
    </source>
</reference>
<feature type="region of interest" description="Disordered" evidence="2">
    <location>
        <begin position="951"/>
        <end position="982"/>
    </location>
</feature>
<dbReference type="PANTHER" id="PTHR10799">
    <property type="entry name" value="SNF2/RAD54 HELICASE FAMILY"/>
    <property type="match status" value="1"/>
</dbReference>
<feature type="domain" description="Helicase C-terminal" evidence="3">
    <location>
        <begin position="753"/>
        <end position="947"/>
    </location>
</feature>
<dbReference type="Gene3D" id="3.40.50.10810">
    <property type="entry name" value="Tandem AAA-ATPase domain"/>
    <property type="match status" value="1"/>
</dbReference>
<dbReference type="Proteomes" id="UP000003490">
    <property type="component" value="Unassembled WGS sequence"/>
</dbReference>
<dbReference type="eggNOG" id="COG0553">
    <property type="taxonomic scope" value="Bacteria"/>
</dbReference>
<dbReference type="Gene3D" id="3.40.50.300">
    <property type="entry name" value="P-loop containing nucleotide triphosphate hydrolases"/>
    <property type="match status" value="1"/>
</dbReference>
<evidence type="ECO:0000256" key="2">
    <source>
        <dbReference type="SAM" id="MobiDB-lite"/>
    </source>
</evidence>
<keyword evidence="4" id="KW-0067">ATP-binding</keyword>
<dbReference type="InterPro" id="IPR027417">
    <property type="entry name" value="P-loop_NTPase"/>
</dbReference>
<evidence type="ECO:0000256" key="1">
    <source>
        <dbReference type="ARBA" id="ARBA00022801"/>
    </source>
</evidence>
<dbReference type="PROSITE" id="PS51194">
    <property type="entry name" value="HELICASE_CTER"/>
    <property type="match status" value="1"/>
</dbReference>
<organism evidence="4 5">
    <name type="scientific">[Clostridium] leptum DSM 753</name>
    <dbReference type="NCBI Taxonomy" id="428125"/>
    <lineage>
        <taxon>Bacteria</taxon>
        <taxon>Bacillati</taxon>
        <taxon>Bacillota</taxon>
        <taxon>Clostridia</taxon>
        <taxon>Eubacteriales</taxon>
        <taxon>Oscillospiraceae</taxon>
        <taxon>Oscillospiraceae incertae sedis</taxon>
    </lineage>
</organism>
<evidence type="ECO:0000313" key="5">
    <source>
        <dbReference type="Proteomes" id="UP000003490"/>
    </source>
</evidence>
<dbReference type="EMBL" id="ABCB02000021">
    <property type="protein sequence ID" value="EDO59504.1"/>
    <property type="molecule type" value="Genomic_DNA"/>
</dbReference>
<dbReference type="AlphaFoldDB" id="A7VY76"/>
<dbReference type="HOGENOM" id="CLU_010309_1_0_9"/>
<dbReference type="GO" id="GO:0016787">
    <property type="term" value="F:hydrolase activity"/>
    <property type="evidence" value="ECO:0007669"/>
    <property type="project" value="UniProtKB-KW"/>
</dbReference>
<comment type="caution">
    <text evidence="4">The sequence shown here is derived from an EMBL/GenBank/DDBJ whole genome shotgun (WGS) entry which is preliminary data.</text>
</comment>
<dbReference type="GO" id="GO:0004386">
    <property type="term" value="F:helicase activity"/>
    <property type="evidence" value="ECO:0007669"/>
    <property type="project" value="UniProtKB-KW"/>
</dbReference>
<proteinExistence type="predicted"/>
<gene>
    <name evidence="4" type="ORF">CLOLEP_03552</name>
</gene>
<keyword evidence="4" id="KW-0347">Helicase</keyword>
<dbReference type="InterPro" id="IPR038718">
    <property type="entry name" value="SNF2-like_sf"/>
</dbReference>
<dbReference type="SMART" id="SM00487">
    <property type="entry name" value="DEXDc"/>
    <property type="match status" value="1"/>
</dbReference>
<dbReference type="InterPro" id="IPR049730">
    <property type="entry name" value="SNF2/RAD54-like_C"/>
</dbReference>
<keyword evidence="4" id="KW-0547">Nucleotide-binding</keyword>
<reference evidence="4 5" key="1">
    <citation type="submission" date="2007-08" db="EMBL/GenBank/DDBJ databases">
        <title>Draft genome sequence of Clostridium leptum (DSM 753).</title>
        <authorList>
            <person name="Sudarsanam P."/>
            <person name="Ley R."/>
            <person name="Guruge J."/>
            <person name="Turnbaugh P.J."/>
            <person name="Mahowald M."/>
            <person name="Liep D."/>
            <person name="Gordon J."/>
        </authorList>
    </citation>
    <scope>NUCLEOTIDE SEQUENCE [LARGE SCALE GENOMIC DNA]</scope>
    <source>
        <strain evidence="4 5">DSM 753</strain>
    </source>
</reference>
<sequence length="1014" mass="114745">MATTPPLIRVSFKSDKEKIGLTNYSDLVIFDKNHSIIAIRLGGYPETVQAMSDAILGGCELELTGARETISVHSKGRRGFDRKITHDGVYAEAMHCLRDDSLQSLSVGNGDENEKSEKETVKLKRSLYFFCRNDEELFAELDRKLAIPLIPEFKDYFISELKNRELLSPLRVCCIGRKFEGWHMNVSSEENEIAAVLEDGLKSGRIAIPGADPNAEDVFSDIRSFTQYLKQFSGKIADRIKKCFPPVYHPGEQPVSDKLREVNQYVANHTGYSLFDAQLGAAEALRQQLERSKLVLLVAECGTGKTKIGSAALYAYQHSSPKRRTNRKAFNVVICPSHIAGKWVRELHETIPGCFAQHVQSMSDVDRLYEVYRQENKTVYCILSKETARNGYMLKPAVSWNRLKKGFTCPVCGGVQEMSVFDGSSSYRVNADAGFFRNENSKNHKCQFCGEPLWEMLNPNDLAPERNEWVRIGGYGYVHRRFPNQALVSCKSKEHTAKIEEVLNNPQGVFPARGAYDRYPLSSYIKKRIRRIDALIVDELHQYSGESAQGQSMAELAGIAGKVIGMTATLVNGYAKGIFYLLFRLKSHLMLLDGQEYRNSRSFCEQYGVMENVYEVDVAEYNAASKASKRKVRERCLPGISPIVYSRFLMENAVFLSLADMGKELPDYEEIPLPVQMPDQVREEYERLEKEFKRIIREFPQIGNRIMSAYLNLLSAYPDQPYGHEPVYNPLVKDKKDALIIPQDTGSPDKTQPKDDDVLELVDRKIASGERVIIYTAWTRLDTQSKLHKLLTERGIRTAVLDQKVPTTKREAWVDKRIQEDTKVLIVNPMLVETGLDLNAFTTLIFYNVAYNLYIFRQASRRSWRINQTAPKVEVYMFYYQDTMQQRALRLMASKLSAATVIEGNVSEEGLAAMSSCEDMTMQLARELVSGLKENVGELAESFRKMAIHGNRQEKAGQPQKAAPKPSAPPSEKPEAKPNPALLTFIKQFQTSERKPIGKSDDTGQLSIFDLLAS</sequence>
<dbReference type="Pfam" id="PF00271">
    <property type="entry name" value="Helicase_C"/>
    <property type="match status" value="1"/>
</dbReference>
<protein>
    <submittedName>
        <fullName evidence="4">Helicase C-terminal domain protein</fullName>
    </submittedName>
</protein>
<name>A7VY76_9FIRM</name>
<dbReference type="SUPFAM" id="SSF52540">
    <property type="entry name" value="P-loop containing nucleoside triphosphate hydrolases"/>
    <property type="match status" value="2"/>
</dbReference>
<feature type="compositionally biased region" description="Low complexity" evidence="2">
    <location>
        <begin position="956"/>
        <end position="965"/>
    </location>
</feature>
<dbReference type="InterPro" id="IPR001650">
    <property type="entry name" value="Helicase_C-like"/>
</dbReference>
<dbReference type="InterPro" id="IPR014001">
    <property type="entry name" value="Helicase_ATP-bd"/>
</dbReference>
<accession>A7VY76</accession>
<keyword evidence="1" id="KW-0378">Hydrolase</keyword>
<dbReference type="OrthoDB" id="9760715at2"/>
<evidence type="ECO:0000313" key="4">
    <source>
        <dbReference type="EMBL" id="EDO59504.1"/>
    </source>
</evidence>